<dbReference type="EMBL" id="VSSQ01102957">
    <property type="protein sequence ID" value="MPN44097.1"/>
    <property type="molecule type" value="Genomic_DNA"/>
</dbReference>
<dbReference type="AlphaFoldDB" id="A0A645HYJ9"/>
<dbReference type="InterPro" id="IPR013382">
    <property type="entry name" value="CRISPR-assoc_prot_Cse2"/>
</dbReference>
<accession>A0A645HYJ9</accession>
<evidence type="ECO:0000313" key="1">
    <source>
        <dbReference type="EMBL" id="MPN44097.1"/>
    </source>
</evidence>
<comment type="caution">
    <text evidence="1">The sequence shown here is derived from an EMBL/GenBank/DDBJ whole genome shotgun (WGS) entry which is preliminary data.</text>
</comment>
<proteinExistence type="predicted"/>
<name>A0A645HYJ9_9ZZZZ</name>
<evidence type="ECO:0008006" key="2">
    <source>
        <dbReference type="Google" id="ProtNLM"/>
    </source>
</evidence>
<dbReference type="InterPro" id="IPR038287">
    <property type="entry name" value="Cse2_sf"/>
</dbReference>
<dbReference type="Pfam" id="PF09485">
    <property type="entry name" value="CRISPR_Cse2"/>
    <property type="match status" value="1"/>
</dbReference>
<dbReference type="Gene3D" id="1.10.520.40">
    <property type="entry name" value="CRISPR-associated protein Cse2"/>
    <property type="match status" value="1"/>
</dbReference>
<reference evidence="1" key="1">
    <citation type="submission" date="2019-08" db="EMBL/GenBank/DDBJ databases">
        <authorList>
            <person name="Kucharzyk K."/>
            <person name="Murdoch R.W."/>
            <person name="Higgins S."/>
            <person name="Loffler F."/>
        </authorList>
    </citation>
    <scope>NUCLEOTIDE SEQUENCE</scope>
</reference>
<organism evidence="1">
    <name type="scientific">bioreactor metagenome</name>
    <dbReference type="NCBI Taxonomy" id="1076179"/>
    <lineage>
        <taxon>unclassified sequences</taxon>
        <taxon>metagenomes</taxon>
        <taxon>ecological metagenomes</taxon>
    </lineage>
</organism>
<sequence>MARLDGREQSFVDALRCLSPEEYKEGTRAKFRALLDTPGKAEFEALLAAKVGRLLRYMKAKGAKVDFGALLRDLCDWDQPEHRVQRRWARAFFADLKDTNSEEEKQDAD</sequence>
<protein>
    <recommendedName>
        <fullName evidence="2">CRISPR-associated protein Cse2</fullName>
    </recommendedName>
</protein>
<dbReference type="NCBIfam" id="TIGR02548">
    <property type="entry name" value="casB_cse2"/>
    <property type="match status" value="1"/>
</dbReference>
<gene>
    <name evidence="1" type="ORF">SDC9_191658</name>
</gene>